<protein>
    <recommendedName>
        <fullName evidence="4">HTH luxR-type domain-containing protein</fullName>
    </recommendedName>
</protein>
<evidence type="ECO:0000256" key="1">
    <source>
        <dbReference type="ARBA" id="ARBA00023015"/>
    </source>
</evidence>
<dbReference type="Pfam" id="PF00196">
    <property type="entry name" value="GerE"/>
    <property type="match status" value="1"/>
</dbReference>
<dbReference type="Proteomes" id="UP000238196">
    <property type="component" value="Unassembled WGS sequence"/>
</dbReference>
<comment type="caution">
    <text evidence="5">The sequence shown here is derived from an EMBL/GenBank/DDBJ whole genome shotgun (WGS) entry which is preliminary data.</text>
</comment>
<evidence type="ECO:0000256" key="2">
    <source>
        <dbReference type="ARBA" id="ARBA00023125"/>
    </source>
</evidence>
<organism evidence="5 6">
    <name type="scientific">Proteobacteria bacterium 228</name>
    <dbReference type="NCBI Taxonomy" id="2083153"/>
    <lineage>
        <taxon>Bacteria</taxon>
        <taxon>Pseudomonadati</taxon>
        <taxon>Pseudomonadota</taxon>
    </lineage>
</organism>
<dbReference type="Gene3D" id="1.10.10.10">
    <property type="entry name" value="Winged helix-like DNA-binding domain superfamily/Winged helix DNA-binding domain"/>
    <property type="match status" value="1"/>
</dbReference>
<evidence type="ECO:0000313" key="6">
    <source>
        <dbReference type="Proteomes" id="UP000238196"/>
    </source>
</evidence>
<dbReference type="EMBL" id="PRLP01000032">
    <property type="protein sequence ID" value="PPC77510.1"/>
    <property type="molecule type" value="Genomic_DNA"/>
</dbReference>
<dbReference type="GO" id="GO:0003677">
    <property type="term" value="F:DNA binding"/>
    <property type="evidence" value="ECO:0007669"/>
    <property type="project" value="UniProtKB-KW"/>
</dbReference>
<keyword evidence="3" id="KW-0804">Transcription</keyword>
<sequence length="256" mass="29238">MTALTVPSVVWPYGRESCVMESAQLAYQDAMSLLDISVASLAVRSEEDFQSLLQQVRKLLPCVRLTYLQLAREAQGLYPLLLQGLNLRAEETASLLRPDYLQSNKEVGFVLAQRCPIWLEYRDPQCEYSVLGQDNLIGHLSGQTLHNCSILNVDISQHQREEHFRLILSYLLPHLHEAGRRVAAHSDDGVEKVVFSQREAEVLRWLHEGKSSWEIGVILGISERTVKFHVANMCRRLNVCNRMHLVSKAMHMKILH</sequence>
<dbReference type="PROSITE" id="PS00622">
    <property type="entry name" value="HTH_LUXR_1"/>
    <property type="match status" value="1"/>
</dbReference>
<keyword evidence="2" id="KW-0238">DNA-binding</keyword>
<dbReference type="CDD" id="cd06170">
    <property type="entry name" value="LuxR_C_like"/>
    <property type="match status" value="1"/>
</dbReference>
<dbReference type="InterPro" id="IPR016032">
    <property type="entry name" value="Sig_transdc_resp-reg_C-effctor"/>
</dbReference>
<gene>
    <name evidence="5" type="ORF">C4K68_09930</name>
</gene>
<evidence type="ECO:0000259" key="4">
    <source>
        <dbReference type="PROSITE" id="PS50043"/>
    </source>
</evidence>
<dbReference type="GO" id="GO:0006355">
    <property type="term" value="P:regulation of DNA-templated transcription"/>
    <property type="evidence" value="ECO:0007669"/>
    <property type="project" value="InterPro"/>
</dbReference>
<proteinExistence type="predicted"/>
<dbReference type="InterPro" id="IPR000792">
    <property type="entry name" value="Tscrpt_reg_LuxR_C"/>
</dbReference>
<dbReference type="PANTHER" id="PTHR44688:SF16">
    <property type="entry name" value="DNA-BINDING TRANSCRIPTIONAL ACTIVATOR DEVR_DOSR"/>
    <property type="match status" value="1"/>
</dbReference>
<dbReference type="InterPro" id="IPR036388">
    <property type="entry name" value="WH-like_DNA-bd_sf"/>
</dbReference>
<reference evidence="5 6" key="1">
    <citation type="submission" date="2018-02" db="EMBL/GenBank/DDBJ databases">
        <title>novel marine gammaproteobacteria from coastal saline agro ecosystem.</title>
        <authorList>
            <person name="Krishnan R."/>
            <person name="Ramesh Kumar N."/>
        </authorList>
    </citation>
    <scope>NUCLEOTIDE SEQUENCE [LARGE SCALE GENOMIC DNA]</scope>
    <source>
        <strain evidence="5 6">228</strain>
    </source>
</reference>
<evidence type="ECO:0000313" key="5">
    <source>
        <dbReference type="EMBL" id="PPC77510.1"/>
    </source>
</evidence>
<feature type="domain" description="HTH luxR-type" evidence="4">
    <location>
        <begin position="188"/>
        <end position="253"/>
    </location>
</feature>
<dbReference type="PRINTS" id="PR00038">
    <property type="entry name" value="HTHLUXR"/>
</dbReference>
<dbReference type="PANTHER" id="PTHR44688">
    <property type="entry name" value="DNA-BINDING TRANSCRIPTIONAL ACTIVATOR DEVR_DOSR"/>
    <property type="match status" value="1"/>
</dbReference>
<dbReference type="SUPFAM" id="SSF46894">
    <property type="entry name" value="C-terminal effector domain of the bipartite response regulators"/>
    <property type="match status" value="1"/>
</dbReference>
<accession>A0A2S5KS06</accession>
<evidence type="ECO:0000256" key="3">
    <source>
        <dbReference type="ARBA" id="ARBA00023163"/>
    </source>
</evidence>
<dbReference type="SMART" id="SM00421">
    <property type="entry name" value="HTH_LUXR"/>
    <property type="match status" value="1"/>
</dbReference>
<keyword evidence="1" id="KW-0805">Transcription regulation</keyword>
<dbReference type="PROSITE" id="PS50043">
    <property type="entry name" value="HTH_LUXR_2"/>
    <property type="match status" value="1"/>
</dbReference>
<dbReference type="AlphaFoldDB" id="A0A2S5KS06"/>
<name>A0A2S5KS06_9PROT</name>
<dbReference type="OrthoDB" id="9774661at2"/>